<organism evidence="1 2">
    <name type="scientific">Ferruginibacter yonginensis</name>
    <dbReference type="NCBI Taxonomy" id="1310416"/>
    <lineage>
        <taxon>Bacteria</taxon>
        <taxon>Pseudomonadati</taxon>
        <taxon>Bacteroidota</taxon>
        <taxon>Chitinophagia</taxon>
        <taxon>Chitinophagales</taxon>
        <taxon>Chitinophagaceae</taxon>
        <taxon>Ferruginibacter</taxon>
    </lineage>
</organism>
<proteinExistence type="predicted"/>
<evidence type="ECO:0000313" key="1">
    <source>
        <dbReference type="EMBL" id="MFC4261907.1"/>
    </source>
</evidence>
<sequence length="199" mass="21814">MELISLVTLKNVITGLGDVIFLAPLDHFTTVKKPEPPFDTPGASVIIADTHEFMEGKHFYQFATAPEKNKLEAKTAGDKGSQYLDVMMEAILPGTYAEQHEFIKNIINKPCIALVYDADCAGHLRYQVGTECNPAYVMADFSTGTTKDGIKGYTCTIMANHSPIRLYAGDIQLAPNVGVIIQTEEGNILTTEEEEPLET</sequence>
<name>A0ABV8QQ92_9BACT</name>
<reference evidence="2" key="1">
    <citation type="journal article" date="2019" name="Int. J. Syst. Evol. Microbiol.">
        <title>The Global Catalogue of Microorganisms (GCM) 10K type strain sequencing project: providing services to taxonomists for standard genome sequencing and annotation.</title>
        <authorList>
            <consortium name="The Broad Institute Genomics Platform"/>
            <consortium name="The Broad Institute Genome Sequencing Center for Infectious Disease"/>
            <person name="Wu L."/>
            <person name="Ma J."/>
        </authorList>
    </citation>
    <scope>NUCLEOTIDE SEQUENCE [LARGE SCALE GENOMIC DNA]</scope>
    <source>
        <strain evidence="2">CECT 8289</strain>
    </source>
</reference>
<dbReference type="Proteomes" id="UP001595907">
    <property type="component" value="Unassembled WGS sequence"/>
</dbReference>
<evidence type="ECO:0000313" key="2">
    <source>
        <dbReference type="Proteomes" id="UP001595907"/>
    </source>
</evidence>
<comment type="caution">
    <text evidence="1">The sequence shown here is derived from an EMBL/GenBank/DDBJ whole genome shotgun (WGS) entry which is preliminary data.</text>
</comment>
<dbReference type="EMBL" id="JBHSCZ010000001">
    <property type="protein sequence ID" value="MFC4261907.1"/>
    <property type="molecule type" value="Genomic_DNA"/>
</dbReference>
<protein>
    <submittedName>
        <fullName evidence="1">Uncharacterized protein</fullName>
    </submittedName>
</protein>
<gene>
    <name evidence="1" type="ORF">ACFOWM_03390</name>
</gene>
<accession>A0ABV8QQ92</accession>
<dbReference type="RefSeq" id="WP_379707054.1">
    <property type="nucleotide sequence ID" value="NZ_JBHSCZ010000001.1"/>
</dbReference>
<keyword evidence="2" id="KW-1185">Reference proteome</keyword>